<dbReference type="Proteomes" id="UP001314229">
    <property type="component" value="Unassembled WGS sequence"/>
</dbReference>
<gene>
    <name evidence="2" type="ORF">FSCOSCO3_A022242</name>
</gene>
<dbReference type="AlphaFoldDB" id="A0AAV1P500"/>
<feature type="compositionally biased region" description="Low complexity" evidence="1">
    <location>
        <begin position="108"/>
        <end position="123"/>
    </location>
</feature>
<name>A0AAV1P500_SCOSC</name>
<protein>
    <submittedName>
        <fullName evidence="2">Homeobox protein SEBOX</fullName>
    </submittedName>
</protein>
<evidence type="ECO:0000313" key="2">
    <source>
        <dbReference type="EMBL" id="CAK6965461.1"/>
    </source>
</evidence>
<evidence type="ECO:0000313" key="3">
    <source>
        <dbReference type="Proteomes" id="UP001314229"/>
    </source>
</evidence>
<keyword evidence="3" id="KW-1185">Reference proteome</keyword>
<keyword evidence="2" id="KW-0371">Homeobox</keyword>
<comment type="caution">
    <text evidence="2">The sequence shown here is derived from an EMBL/GenBank/DDBJ whole genome shotgun (WGS) entry which is preliminary data.</text>
</comment>
<accession>A0AAV1P500</accession>
<organism evidence="2 3">
    <name type="scientific">Scomber scombrus</name>
    <name type="common">Atlantic mackerel</name>
    <name type="synonym">Scomber vernalis</name>
    <dbReference type="NCBI Taxonomy" id="13677"/>
    <lineage>
        <taxon>Eukaryota</taxon>
        <taxon>Metazoa</taxon>
        <taxon>Chordata</taxon>
        <taxon>Craniata</taxon>
        <taxon>Vertebrata</taxon>
        <taxon>Euteleostomi</taxon>
        <taxon>Actinopterygii</taxon>
        <taxon>Neopterygii</taxon>
        <taxon>Teleostei</taxon>
        <taxon>Neoteleostei</taxon>
        <taxon>Acanthomorphata</taxon>
        <taxon>Pelagiaria</taxon>
        <taxon>Scombriformes</taxon>
        <taxon>Scombridae</taxon>
        <taxon>Scomber</taxon>
    </lineage>
</organism>
<proteinExistence type="predicted"/>
<dbReference type="EMBL" id="CAWUFR010000083">
    <property type="protein sequence ID" value="CAK6965461.1"/>
    <property type="molecule type" value="Genomic_DNA"/>
</dbReference>
<feature type="region of interest" description="Disordered" evidence="1">
    <location>
        <begin position="108"/>
        <end position="141"/>
    </location>
</feature>
<sequence>MALFMDADLSLLKQSQQKDMVDFKALFGEQDPCKEVRSESTVSSPEPDRATGLIEGGRVLAEPSPGPVTSAFPAPTTLADIFRPEHNHPCEDVPQIYSDWIQIYSNQPPSSSSLHQQTTLSSPKLPESRLWEEEHHQRQHLGSALPGLFAQPLTRPPHHSASTRSYQAFRNFKPQSLAPSGAHQGVYSGSTGVAGQSSVDQVVPSHPQPVYWEVAQGQGHHHHHHHPQMGPQTSMGYISDLIYNAAIVTNFLEF</sequence>
<evidence type="ECO:0000256" key="1">
    <source>
        <dbReference type="SAM" id="MobiDB-lite"/>
    </source>
</evidence>
<feature type="compositionally biased region" description="Basic and acidic residues" evidence="1">
    <location>
        <begin position="126"/>
        <end position="136"/>
    </location>
</feature>
<reference evidence="2 3" key="1">
    <citation type="submission" date="2024-01" db="EMBL/GenBank/DDBJ databases">
        <authorList>
            <person name="Alioto T."/>
            <person name="Alioto T."/>
            <person name="Gomez Garrido J."/>
        </authorList>
    </citation>
    <scope>NUCLEOTIDE SEQUENCE [LARGE SCALE GENOMIC DNA]</scope>
</reference>
<dbReference type="GO" id="GO:0003677">
    <property type="term" value="F:DNA binding"/>
    <property type="evidence" value="ECO:0007669"/>
    <property type="project" value="UniProtKB-KW"/>
</dbReference>
<keyword evidence="2" id="KW-0238">DNA-binding</keyword>